<dbReference type="SUPFAM" id="SSF51126">
    <property type="entry name" value="Pectin lyase-like"/>
    <property type="match status" value="1"/>
</dbReference>
<accession>A0A0A7KIQ0</accession>
<dbReference type="STRING" id="1182571.QR90_14105"/>
<gene>
    <name evidence="2" type="ORF">QR90_14105</name>
</gene>
<dbReference type="RefSeq" id="WP_039685499.1">
    <property type="nucleotide sequence ID" value="NZ_CP010028.1"/>
</dbReference>
<name>A0A0A7KIQ0_9DEIO</name>
<dbReference type="InterPro" id="IPR006626">
    <property type="entry name" value="PbH1"/>
</dbReference>
<dbReference type="Proteomes" id="UP000030634">
    <property type="component" value="Chromosome"/>
</dbReference>
<evidence type="ECO:0000256" key="1">
    <source>
        <dbReference type="SAM" id="SignalP"/>
    </source>
</evidence>
<dbReference type="AlphaFoldDB" id="A0A0A7KIQ0"/>
<feature type="signal peptide" evidence="1">
    <location>
        <begin position="1"/>
        <end position="18"/>
    </location>
</feature>
<dbReference type="InterPro" id="IPR012334">
    <property type="entry name" value="Pectin_lyas_fold"/>
</dbReference>
<evidence type="ECO:0000313" key="3">
    <source>
        <dbReference type="Proteomes" id="UP000030634"/>
    </source>
</evidence>
<dbReference type="SMART" id="SM00710">
    <property type="entry name" value="PbH1"/>
    <property type="match status" value="5"/>
</dbReference>
<organism evidence="2 3">
    <name type="scientific">Deinococcus radiopugnans</name>
    <dbReference type="NCBI Taxonomy" id="57497"/>
    <lineage>
        <taxon>Bacteria</taxon>
        <taxon>Thermotogati</taxon>
        <taxon>Deinococcota</taxon>
        <taxon>Deinococci</taxon>
        <taxon>Deinococcales</taxon>
        <taxon>Deinococcaceae</taxon>
        <taxon>Deinococcus</taxon>
    </lineage>
</organism>
<dbReference type="Gene3D" id="2.160.20.10">
    <property type="entry name" value="Single-stranded right-handed beta-helix, Pectin lyase-like"/>
    <property type="match status" value="1"/>
</dbReference>
<dbReference type="HOGENOM" id="CLU_056699_0_0_0"/>
<dbReference type="InterPro" id="IPR011050">
    <property type="entry name" value="Pectin_lyase_fold/virulence"/>
</dbReference>
<evidence type="ECO:0008006" key="4">
    <source>
        <dbReference type="Google" id="ProtNLM"/>
    </source>
</evidence>
<protein>
    <recommendedName>
        <fullName evidence="4">Right handed beta helix region</fullName>
    </recommendedName>
</protein>
<keyword evidence="1" id="KW-0732">Signal</keyword>
<feature type="chain" id="PRO_5002029211" description="Right handed beta helix region" evidence="1">
    <location>
        <begin position="19"/>
        <end position="402"/>
    </location>
</feature>
<dbReference type="KEGG" id="dsw:QR90_14105"/>
<reference evidence="3" key="1">
    <citation type="submission" date="2014-11" db="EMBL/GenBank/DDBJ databases">
        <title>Hymenobacter sp. DG25B genome submission.</title>
        <authorList>
            <person name="Jung H.-Y."/>
            <person name="Kim M.K."/>
            <person name="Srinivasan S."/>
            <person name="Lim S."/>
        </authorList>
    </citation>
    <scope>NUCLEOTIDE SEQUENCE [LARGE SCALE GENOMIC DNA]</scope>
    <source>
        <strain evidence="3">DY59</strain>
    </source>
</reference>
<proteinExistence type="predicted"/>
<sequence length="402" mass="44396">MPLGPRMLSFLLPCVLLAASTGEAQTIRYDKPIVIRKGGTYRGNWQSLDPKVPAVTVATSQRVIIEKSNIQSKGTLIYTAFTNANLTIRNTRGVALNPDRPLKEHRYPGRFLAAEEFKNIVVENNELIGTSGIYLRDYRGTAKLGETVKILRNKARNIDGRYSVGVGRYSDKEYRLVQFVQFNAVRKISGAEIAWNEVINEPGKSRPEENINMYLSSGVPSSRIKIHDNYIQGAYAVNPRVDTYPGGGINAADGSANTVDEAAGHILVYRNQVVGTSNIGIAVSAGHDIEVYHNRVISSGYLPSGAPIPAQNVGLYVWDARGDKARNTFFNISVHDNLVGWSKPLSGREAQNPTWFPDCEPGKCYGNRVVPGRVTLTMEREEYTRWQNKLKSAGIKVGLLSK</sequence>
<evidence type="ECO:0000313" key="2">
    <source>
        <dbReference type="EMBL" id="AIZ45960.1"/>
    </source>
</evidence>
<dbReference type="EMBL" id="CP010028">
    <property type="protein sequence ID" value="AIZ45960.1"/>
    <property type="molecule type" value="Genomic_DNA"/>
</dbReference>